<dbReference type="InterPro" id="IPR011990">
    <property type="entry name" value="TPR-like_helical_dom_sf"/>
</dbReference>
<dbReference type="SUPFAM" id="SSF56112">
    <property type="entry name" value="Protein kinase-like (PK-like)"/>
    <property type="match status" value="1"/>
</dbReference>
<evidence type="ECO:0000313" key="5">
    <source>
        <dbReference type="Proteomes" id="UP001379533"/>
    </source>
</evidence>
<keyword evidence="4" id="KW-0808">Transferase</keyword>
<dbReference type="CDD" id="cd14014">
    <property type="entry name" value="STKc_PknB_like"/>
    <property type="match status" value="1"/>
</dbReference>
<dbReference type="PANTHER" id="PTHR16305:SF28">
    <property type="entry name" value="GUANYLATE CYCLASE DOMAIN-CONTAINING PROTEIN"/>
    <property type="match status" value="1"/>
</dbReference>
<proteinExistence type="predicted"/>
<dbReference type="GO" id="GO:0016301">
    <property type="term" value="F:kinase activity"/>
    <property type="evidence" value="ECO:0007669"/>
    <property type="project" value="UniProtKB-KW"/>
</dbReference>
<dbReference type="RefSeq" id="WP_394844178.1">
    <property type="nucleotide sequence ID" value="NZ_CP089982.1"/>
</dbReference>
<dbReference type="SUPFAM" id="SSF48452">
    <property type="entry name" value="TPR-like"/>
    <property type="match status" value="1"/>
</dbReference>
<dbReference type="InterPro" id="IPR041664">
    <property type="entry name" value="AAA_16"/>
</dbReference>
<evidence type="ECO:0000313" key="4">
    <source>
        <dbReference type="EMBL" id="WXA93578.1"/>
    </source>
</evidence>
<dbReference type="Pfam" id="PF13191">
    <property type="entry name" value="AAA_16"/>
    <property type="match status" value="1"/>
</dbReference>
<dbReference type="InterPro" id="IPR000719">
    <property type="entry name" value="Prot_kinase_dom"/>
</dbReference>
<feature type="domain" description="Protein kinase" evidence="3">
    <location>
        <begin position="21"/>
        <end position="292"/>
    </location>
</feature>
<evidence type="ECO:0000259" key="3">
    <source>
        <dbReference type="PROSITE" id="PS50011"/>
    </source>
</evidence>
<reference evidence="4 5" key="1">
    <citation type="submission" date="2021-12" db="EMBL/GenBank/DDBJ databases">
        <title>Discovery of the Pendulisporaceae a myxobacterial family with distinct sporulation behavior and unique specialized metabolism.</title>
        <authorList>
            <person name="Garcia R."/>
            <person name="Popoff A."/>
            <person name="Bader C.D."/>
            <person name="Loehr J."/>
            <person name="Walesch S."/>
            <person name="Walt C."/>
            <person name="Boldt J."/>
            <person name="Bunk B."/>
            <person name="Haeckl F.J.F.P.J."/>
            <person name="Gunesch A.P."/>
            <person name="Birkelbach J."/>
            <person name="Nuebel U."/>
            <person name="Pietschmann T."/>
            <person name="Bach T."/>
            <person name="Mueller R."/>
        </authorList>
    </citation>
    <scope>NUCLEOTIDE SEQUENCE [LARGE SCALE GENOMIC DNA]</scope>
    <source>
        <strain evidence="4 5">MSr12523</strain>
    </source>
</reference>
<evidence type="ECO:0000256" key="2">
    <source>
        <dbReference type="ARBA" id="ARBA00022840"/>
    </source>
</evidence>
<accession>A0ABZ2K885</accession>
<dbReference type="InterPro" id="IPR027417">
    <property type="entry name" value="P-loop_NTPase"/>
</dbReference>
<dbReference type="InterPro" id="IPR008271">
    <property type="entry name" value="Ser/Thr_kinase_AS"/>
</dbReference>
<dbReference type="Gene3D" id="1.25.40.10">
    <property type="entry name" value="Tetratricopeptide repeat domain"/>
    <property type="match status" value="1"/>
</dbReference>
<dbReference type="PROSITE" id="PS00108">
    <property type="entry name" value="PROTEIN_KINASE_ST"/>
    <property type="match status" value="1"/>
</dbReference>
<dbReference type="Proteomes" id="UP001379533">
    <property type="component" value="Chromosome"/>
</dbReference>
<keyword evidence="5" id="KW-1185">Reference proteome</keyword>
<protein>
    <submittedName>
        <fullName evidence="4">Protein kinase</fullName>
    </submittedName>
</protein>
<dbReference type="Gene3D" id="3.40.50.300">
    <property type="entry name" value="P-loop containing nucleotide triphosphate hydrolases"/>
    <property type="match status" value="1"/>
</dbReference>
<organism evidence="4 5">
    <name type="scientific">Pendulispora brunnea</name>
    <dbReference type="NCBI Taxonomy" id="2905690"/>
    <lineage>
        <taxon>Bacteria</taxon>
        <taxon>Pseudomonadati</taxon>
        <taxon>Myxococcota</taxon>
        <taxon>Myxococcia</taxon>
        <taxon>Myxococcales</taxon>
        <taxon>Sorangiineae</taxon>
        <taxon>Pendulisporaceae</taxon>
        <taxon>Pendulispora</taxon>
    </lineage>
</organism>
<dbReference type="PANTHER" id="PTHR16305">
    <property type="entry name" value="TESTICULAR SOLUBLE ADENYLYL CYCLASE"/>
    <property type="match status" value="1"/>
</dbReference>
<sequence length="1268" mass="136264">MTIYGGHEGIEHVGRVLGGRWLLDRLLREGGMGAVYRARDLETGADVAVKLVLGLDPHVASRFAREVRALAQLRHPRIVRYVGHGVADLPYLVMEWLQGEDLSARLARGRLDPKSTVALGRAVAGALAAAHREGLVHRDIKPANIFLVDREPARAKLLDFGLVSAGHGVCSSISRGLLLGTPAYMSPEQARGAQSSSLDASSDVFSLGVVLYKCLTGRAPFTGDNVHALALKIALEEPPRVGDLRAGVPAELDELIAQMLAKEPAARPRDGAELLARLDGIRLVRSEPPAWLSAEQRLVSLVLLGPRAEEIPRVADLVRAHGAEPRSLGAHAGARFAALLEIRGSATDHAARAAQMAMGLRRALPHAPLAVVTGRAVLAGPNPSGEAIERAEHLLSREGDAGAIVLDDVTAGLLEGLFVIARGASGARLGEVRTPTAPGRTLLGKRSPFVGRDREMQILEGALAESIAESVARVVLVTAPSGMGKSRLRREFASKLGASRAAHLWLAVGAPLSARSPFGFLRDLVRCAAGLRDGAPDIERRAELGVRISAIIGGQAAQTRVHEFLCELLGIGDPAASSAALVAARRDPALMHDQIRRAWIDWTSAACAAHPLLIVLEDLHWGDAPSLHAIEMALRTLHDAPLTVVAFARPEIEEAFPSLFRERGVLEMRLDALPRRASERFVRALLGESVPAPQLAAMVERAGGNAFYLEELIRAAAEGSSELPATVLAMVQARLEAMEPGARRVLRAASTFGRVFWLGGVRALLQGQEDAAFWLAELARREVVVPCPESRFVGDAEYAFRHETIREAAYAMLTDDDRPHAHRHAGAWLVAAGEDDDMVLAEHFERGDDTEAARTRYARAAERALFANDLRGALELTRKAEACGAAGESLGALRLVQAEAHEWLGDTVTAEACSSEAMLLLPRHSDAWYRAAASLAVSMRATQNWNRTLQLRAELLSPGPARAPALVAFLSVARALFYGNRYDEAAQVVRGVREAAESIGRSDPYLLAHLRHEQSDMAYLQGELDVSLRLVEDAAELYASIGDRRRVLRARGAAIGLFYRLLGAYEESVRILRACIDEAERLALPAMAAHARLNLGPALAILGEGAEAVACEREAIGGMRNNPRLHATAHAYMALALESGGYLAGAERYARAALEQIGDKNPQSRSAFAGILAGILLARGRPRDALLCAREGMHLLASLGGVEVGEIRLRLVHAEALRATGERDAAREAILRARARLLALAGKLTDGALRASFLDRVPENARLLRMEL</sequence>
<evidence type="ECO:0000256" key="1">
    <source>
        <dbReference type="ARBA" id="ARBA00022741"/>
    </source>
</evidence>
<dbReference type="Gene3D" id="3.30.200.20">
    <property type="entry name" value="Phosphorylase Kinase, domain 1"/>
    <property type="match status" value="1"/>
</dbReference>
<dbReference type="Gene3D" id="1.10.510.10">
    <property type="entry name" value="Transferase(Phosphotransferase) domain 1"/>
    <property type="match status" value="1"/>
</dbReference>
<name>A0ABZ2K885_9BACT</name>
<dbReference type="PROSITE" id="PS50011">
    <property type="entry name" value="PROTEIN_KINASE_DOM"/>
    <property type="match status" value="1"/>
</dbReference>
<dbReference type="Pfam" id="PF00069">
    <property type="entry name" value="Pkinase"/>
    <property type="match status" value="1"/>
</dbReference>
<keyword evidence="2" id="KW-0067">ATP-binding</keyword>
<dbReference type="SMART" id="SM00220">
    <property type="entry name" value="S_TKc"/>
    <property type="match status" value="1"/>
</dbReference>
<dbReference type="SUPFAM" id="SSF52540">
    <property type="entry name" value="P-loop containing nucleoside triphosphate hydrolases"/>
    <property type="match status" value="1"/>
</dbReference>
<keyword evidence="4" id="KW-0418">Kinase</keyword>
<keyword evidence="1" id="KW-0547">Nucleotide-binding</keyword>
<dbReference type="InterPro" id="IPR011009">
    <property type="entry name" value="Kinase-like_dom_sf"/>
</dbReference>
<dbReference type="EMBL" id="CP089982">
    <property type="protein sequence ID" value="WXA93578.1"/>
    <property type="molecule type" value="Genomic_DNA"/>
</dbReference>
<gene>
    <name evidence="4" type="ORF">LZC95_44890</name>
</gene>